<dbReference type="Pfam" id="PF05036">
    <property type="entry name" value="SPOR"/>
    <property type="match status" value="1"/>
</dbReference>
<dbReference type="InterPro" id="IPR001967">
    <property type="entry name" value="Peptidase_S11_N"/>
</dbReference>
<feature type="binding site" evidence="8">
    <location>
        <position position="228"/>
    </location>
    <ligand>
        <name>substrate</name>
    </ligand>
</feature>
<dbReference type="SUPFAM" id="SSF56601">
    <property type="entry name" value="beta-lactamase/transpeptidase-like"/>
    <property type="match status" value="1"/>
</dbReference>
<feature type="chain" id="PRO_5004726602" evidence="10">
    <location>
        <begin position="37"/>
        <end position="447"/>
    </location>
</feature>
<dbReference type="PANTHER" id="PTHR21581">
    <property type="entry name" value="D-ALANYL-D-ALANINE CARBOXYPEPTIDASE"/>
    <property type="match status" value="1"/>
</dbReference>
<evidence type="ECO:0000256" key="6">
    <source>
        <dbReference type="ARBA" id="ARBA00023316"/>
    </source>
</evidence>
<evidence type="ECO:0000256" key="9">
    <source>
        <dbReference type="RuleBase" id="RU004016"/>
    </source>
</evidence>
<name>V4RBP6_9HYPH</name>
<evidence type="ECO:0000259" key="11">
    <source>
        <dbReference type="PROSITE" id="PS51724"/>
    </source>
</evidence>
<dbReference type="Gene3D" id="3.40.710.10">
    <property type="entry name" value="DD-peptidase/beta-lactamase superfamily"/>
    <property type="match status" value="1"/>
</dbReference>
<accession>V4RBP6</accession>
<dbReference type="GO" id="GO:0071555">
    <property type="term" value="P:cell wall organization"/>
    <property type="evidence" value="ECO:0007669"/>
    <property type="project" value="UniProtKB-KW"/>
</dbReference>
<comment type="caution">
    <text evidence="12">The sequence shown here is derived from an EMBL/GenBank/DDBJ whole genome shotgun (WGS) entry which is preliminary data.</text>
</comment>
<dbReference type="GO" id="GO:0042834">
    <property type="term" value="F:peptidoglycan binding"/>
    <property type="evidence" value="ECO:0007669"/>
    <property type="project" value="InterPro"/>
</dbReference>
<dbReference type="Pfam" id="PF00768">
    <property type="entry name" value="Peptidase_S11"/>
    <property type="match status" value="1"/>
</dbReference>
<dbReference type="InterPro" id="IPR012338">
    <property type="entry name" value="Beta-lactam/transpept-like"/>
</dbReference>
<dbReference type="PATRIC" id="fig|631454.5.peg.3605"/>
<dbReference type="PRINTS" id="PR00725">
    <property type="entry name" value="DADACBPTASE1"/>
</dbReference>
<dbReference type="InterPro" id="IPR036680">
    <property type="entry name" value="SPOR-like_sf"/>
</dbReference>
<feature type="active site" evidence="7">
    <location>
        <position position="126"/>
    </location>
</feature>
<dbReference type="GO" id="GO:0006508">
    <property type="term" value="P:proteolysis"/>
    <property type="evidence" value="ECO:0007669"/>
    <property type="project" value="InterPro"/>
</dbReference>
<dbReference type="PANTHER" id="PTHR21581:SF6">
    <property type="entry name" value="TRAFFICKING PROTEIN PARTICLE COMPLEX SUBUNIT 12"/>
    <property type="match status" value="1"/>
</dbReference>
<evidence type="ECO:0000256" key="3">
    <source>
        <dbReference type="ARBA" id="ARBA00022801"/>
    </source>
</evidence>
<organism evidence="12 13">
    <name type="scientific">Lutibaculum baratangense AMV1</name>
    <dbReference type="NCBI Taxonomy" id="631454"/>
    <lineage>
        <taxon>Bacteria</taxon>
        <taxon>Pseudomonadati</taxon>
        <taxon>Pseudomonadota</taxon>
        <taxon>Alphaproteobacteria</taxon>
        <taxon>Hyphomicrobiales</taxon>
        <taxon>Tepidamorphaceae</taxon>
        <taxon>Lutibaculum</taxon>
    </lineage>
</organism>
<keyword evidence="6" id="KW-0961">Cell wall biogenesis/degradation</keyword>
<evidence type="ECO:0000256" key="5">
    <source>
        <dbReference type="ARBA" id="ARBA00022984"/>
    </source>
</evidence>
<comment type="similarity">
    <text evidence="1 9">Belongs to the peptidase S11 family.</text>
</comment>
<evidence type="ECO:0000256" key="8">
    <source>
        <dbReference type="PIRSR" id="PIRSR618044-2"/>
    </source>
</evidence>
<reference evidence="12 13" key="1">
    <citation type="journal article" date="2014" name="Genome Announc.">
        <title>Draft Genome Sequence of Lutibaculum baratangense Strain AMV1T, Isolated from a Mud Volcano in Andamans, India.</title>
        <authorList>
            <person name="Singh A."/>
            <person name="Sreenivas A."/>
            <person name="Sathyanarayana Reddy G."/>
            <person name="Pinnaka A.K."/>
            <person name="Shivaji S."/>
        </authorList>
    </citation>
    <scope>NUCLEOTIDE SEQUENCE [LARGE SCALE GENOMIC DNA]</scope>
    <source>
        <strain evidence="12 13">AMV1</strain>
    </source>
</reference>
<dbReference type="eggNOG" id="COG1686">
    <property type="taxonomic scope" value="Bacteria"/>
</dbReference>
<evidence type="ECO:0000256" key="1">
    <source>
        <dbReference type="ARBA" id="ARBA00007164"/>
    </source>
</evidence>
<dbReference type="Gene3D" id="3.30.70.1070">
    <property type="entry name" value="Sporulation related repeat"/>
    <property type="match status" value="1"/>
</dbReference>
<dbReference type="EMBL" id="AWXZ01000039">
    <property type="protein sequence ID" value="ESR23576.1"/>
    <property type="molecule type" value="Genomic_DNA"/>
</dbReference>
<keyword evidence="2 10" id="KW-0732">Signal</keyword>
<dbReference type="STRING" id="631454.N177_3644"/>
<dbReference type="GO" id="GO:0009002">
    <property type="term" value="F:serine-type D-Ala-D-Ala carboxypeptidase activity"/>
    <property type="evidence" value="ECO:0007669"/>
    <property type="project" value="UniProtKB-EC"/>
</dbReference>
<feature type="signal peptide" evidence="10">
    <location>
        <begin position="1"/>
        <end position="36"/>
    </location>
</feature>
<feature type="domain" description="SPOR" evidence="11">
    <location>
        <begin position="364"/>
        <end position="447"/>
    </location>
</feature>
<dbReference type="GO" id="GO:0008360">
    <property type="term" value="P:regulation of cell shape"/>
    <property type="evidence" value="ECO:0007669"/>
    <property type="project" value="UniProtKB-KW"/>
</dbReference>
<dbReference type="InterPro" id="IPR007730">
    <property type="entry name" value="SPOR-like_dom"/>
</dbReference>
<dbReference type="InterPro" id="IPR018044">
    <property type="entry name" value="Peptidase_S11"/>
</dbReference>
<keyword evidence="4" id="KW-0133">Cell shape</keyword>
<dbReference type="EC" id="3.4.16.4" evidence="12"/>
<proteinExistence type="inferred from homology"/>
<evidence type="ECO:0000256" key="2">
    <source>
        <dbReference type="ARBA" id="ARBA00022729"/>
    </source>
</evidence>
<keyword evidence="12" id="KW-0645">Protease</keyword>
<dbReference type="PROSITE" id="PS51724">
    <property type="entry name" value="SPOR"/>
    <property type="match status" value="1"/>
</dbReference>
<keyword evidence="5" id="KW-0573">Peptidoglycan synthesis</keyword>
<feature type="active site" description="Proton acceptor" evidence="7">
    <location>
        <position position="69"/>
    </location>
</feature>
<dbReference type="AlphaFoldDB" id="V4RBP6"/>
<dbReference type="GO" id="GO:0009252">
    <property type="term" value="P:peptidoglycan biosynthetic process"/>
    <property type="evidence" value="ECO:0007669"/>
    <property type="project" value="UniProtKB-KW"/>
</dbReference>
<keyword evidence="13" id="KW-1185">Reference proteome</keyword>
<gene>
    <name evidence="12" type="ORF">N177_3644</name>
</gene>
<evidence type="ECO:0000313" key="12">
    <source>
        <dbReference type="EMBL" id="ESR23576.1"/>
    </source>
</evidence>
<sequence>MIGVLPVWNPIHRLNIFRALMVLVALLSIAAAPADANERYAAYIIDANTNEVLFSRNGDVPRYPASITKVMTLFIVFEELEAGRLRLDTPLKVSAAAAAEPPSKIGVKPGSTITVEDAIKAMLTKSANDVAHVVAENIGGSVPAFAQRMTRTARSIGMTKTTFANPHGLPNSNNISTARDLAILGQVTMRRFPNYFGYFSIRSFTYKGQTYGNHNKLLGRVAGVDGFKTGYIRASGFNLLATMQRGDRRIIGVVMGGQSGSSRDAHMRELLEAHIKRSTPSAAPLLASNAPLPPVRPERPVTTMYVPSTTVPGTMVSASAAPMPYFPASGDPIGQKIEIALSEEAVSGQGDASPLDEVTTASLSPGSDSWVIQVGAFNGEALAMSALSRAQERAPSVLRNASAYTETVKLDGETYWRARFAGFDRGGAEAACTALKRASFGCFPARN</sequence>
<keyword evidence="12" id="KW-0121">Carboxypeptidase</keyword>
<dbReference type="RefSeq" id="WP_023433762.1">
    <property type="nucleotide sequence ID" value="NZ_AWXZ01000039.1"/>
</dbReference>
<evidence type="ECO:0000256" key="7">
    <source>
        <dbReference type="PIRSR" id="PIRSR618044-1"/>
    </source>
</evidence>
<protein>
    <submittedName>
        <fullName evidence="12">D-alanyl-D-alanine carboxypeptidase</fullName>
        <ecNumber evidence="12">3.4.16.4</ecNumber>
    </submittedName>
</protein>
<evidence type="ECO:0000256" key="10">
    <source>
        <dbReference type="SAM" id="SignalP"/>
    </source>
</evidence>
<feature type="active site" description="Acyl-ester intermediate" evidence="7">
    <location>
        <position position="66"/>
    </location>
</feature>
<keyword evidence="3 12" id="KW-0378">Hydrolase</keyword>
<dbReference type="Proteomes" id="UP000017819">
    <property type="component" value="Unassembled WGS sequence"/>
</dbReference>
<evidence type="ECO:0000256" key="4">
    <source>
        <dbReference type="ARBA" id="ARBA00022960"/>
    </source>
</evidence>
<evidence type="ECO:0000313" key="13">
    <source>
        <dbReference type="Proteomes" id="UP000017819"/>
    </source>
</evidence>